<organism evidence="2 3">
    <name type="scientific">Methylobacterium nonmethylotrophicum</name>
    <dbReference type="NCBI Taxonomy" id="1141884"/>
    <lineage>
        <taxon>Bacteria</taxon>
        <taxon>Pseudomonadati</taxon>
        <taxon>Pseudomonadota</taxon>
        <taxon>Alphaproteobacteria</taxon>
        <taxon>Hyphomicrobiales</taxon>
        <taxon>Methylobacteriaceae</taxon>
        <taxon>Methylobacterium</taxon>
    </lineage>
</organism>
<reference evidence="2 3" key="1">
    <citation type="submission" date="2019-04" db="EMBL/GenBank/DDBJ databases">
        <authorList>
            <person name="Feng G."/>
            <person name="Zhu H."/>
        </authorList>
    </citation>
    <scope>NUCLEOTIDE SEQUENCE [LARGE SCALE GENOMIC DNA]</scope>
    <source>
        <strain evidence="2 3">6HR-1</strain>
    </source>
</reference>
<feature type="transmembrane region" description="Helical" evidence="1">
    <location>
        <begin position="63"/>
        <end position="84"/>
    </location>
</feature>
<dbReference type="OrthoDB" id="8005098at2"/>
<keyword evidence="1" id="KW-1133">Transmembrane helix</keyword>
<keyword evidence="1" id="KW-0472">Membrane</keyword>
<keyword evidence="3" id="KW-1185">Reference proteome</keyword>
<dbReference type="EMBL" id="SRLB01000034">
    <property type="protein sequence ID" value="TGD95026.1"/>
    <property type="molecule type" value="Genomic_DNA"/>
</dbReference>
<dbReference type="RefSeq" id="WP_135418952.1">
    <property type="nucleotide sequence ID" value="NZ_SRLB01000034.1"/>
</dbReference>
<protein>
    <submittedName>
        <fullName evidence="2">Uncharacterized protein</fullName>
    </submittedName>
</protein>
<dbReference type="Proteomes" id="UP000297535">
    <property type="component" value="Unassembled WGS sequence"/>
</dbReference>
<accession>A0A4Z0NFE6</accession>
<gene>
    <name evidence="2" type="ORF">EU555_29710</name>
</gene>
<feature type="transmembrane region" description="Helical" evidence="1">
    <location>
        <begin position="96"/>
        <end position="124"/>
    </location>
</feature>
<dbReference type="AlphaFoldDB" id="A0A4Z0NFE6"/>
<evidence type="ECO:0000313" key="3">
    <source>
        <dbReference type="Proteomes" id="UP000297535"/>
    </source>
</evidence>
<feature type="transmembrane region" description="Helical" evidence="1">
    <location>
        <begin position="25"/>
        <end position="51"/>
    </location>
</feature>
<evidence type="ECO:0000256" key="1">
    <source>
        <dbReference type="SAM" id="Phobius"/>
    </source>
</evidence>
<sequence>MWTIEDSTSILDQARSFVVSEDSKIFIGSFIFFGLVVISFAARYALAGCIARTPWFIDRSVRFALWAAAWACIVTLLDSTVGLTHGSLPSVALGPIILITTSLFVLVLLKIPVVWLSTVIDVLARFKKRD</sequence>
<comment type="caution">
    <text evidence="2">The sequence shown here is derived from an EMBL/GenBank/DDBJ whole genome shotgun (WGS) entry which is preliminary data.</text>
</comment>
<keyword evidence="1" id="KW-0812">Transmembrane</keyword>
<proteinExistence type="predicted"/>
<evidence type="ECO:0000313" key="2">
    <source>
        <dbReference type="EMBL" id="TGD95026.1"/>
    </source>
</evidence>
<name>A0A4Z0NFE6_9HYPH</name>